<dbReference type="RefSeq" id="WP_226612990.1">
    <property type="nucleotide sequence ID" value="NZ_JAJAQI010000050.1"/>
</dbReference>
<sequence length="99" mass="10380">MRIAPAAPPGRHRIPSRRVALTVDSDLGATILRMIATHSLSAFTPAIGRPGETQPVRGVSPAAPVTAQGQAATSQRPLEAVPPQPLRPLPRGSLLDLRV</sequence>
<dbReference type="Proteomes" id="UP001139311">
    <property type="component" value="Unassembled WGS sequence"/>
</dbReference>
<proteinExistence type="predicted"/>
<reference evidence="2" key="1">
    <citation type="submission" date="2021-10" db="EMBL/GenBank/DDBJ databases">
        <title>Roseicella aerolatum sp. nov., isolated from aerosols of e-waste dismantling site.</title>
        <authorList>
            <person name="Qin T."/>
        </authorList>
    </citation>
    <scope>NUCLEOTIDE SEQUENCE</scope>
    <source>
        <strain evidence="2">GB24</strain>
    </source>
</reference>
<feature type="compositionally biased region" description="Polar residues" evidence="1">
    <location>
        <begin position="67"/>
        <end position="76"/>
    </location>
</feature>
<protein>
    <submittedName>
        <fullName evidence="2">Uncharacterized protein</fullName>
    </submittedName>
</protein>
<feature type="region of interest" description="Disordered" evidence="1">
    <location>
        <begin position="46"/>
        <end position="99"/>
    </location>
</feature>
<accession>A0A9X1IH24</accession>
<keyword evidence="3" id="KW-1185">Reference proteome</keyword>
<evidence type="ECO:0000313" key="3">
    <source>
        <dbReference type="Proteomes" id="UP001139311"/>
    </source>
</evidence>
<organism evidence="2 3">
    <name type="scientific">Roseicella aerolata</name>
    <dbReference type="NCBI Taxonomy" id="2883479"/>
    <lineage>
        <taxon>Bacteria</taxon>
        <taxon>Pseudomonadati</taxon>
        <taxon>Pseudomonadota</taxon>
        <taxon>Alphaproteobacteria</taxon>
        <taxon>Acetobacterales</taxon>
        <taxon>Roseomonadaceae</taxon>
        <taxon>Roseicella</taxon>
    </lineage>
</organism>
<name>A0A9X1IH24_9PROT</name>
<evidence type="ECO:0000313" key="2">
    <source>
        <dbReference type="EMBL" id="MCB4824706.1"/>
    </source>
</evidence>
<comment type="caution">
    <text evidence="2">The sequence shown here is derived from an EMBL/GenBank/DDBJ whole genome shotgun (WGS) entry which is preliminary data.</text>
</comment>
<dbReference type="EMBL" id="JAJAQI010000050">
    <property type="protein sequence ID" value="MCB4824706.1"/>
    <property type="molecule type" value="Genomic_DNA"/>
</dbReference>
<gene>
    <name evidence="2" type="ORF">LHA35_23535</name>
</gene>
<dbReference type="AlphaFoldDB" id="A0A9X1IH24"/>
<evidence type="ECO:0000256" key="1">
    <source>
        <dbReference type="SAM" id="MobiDB-lite"/>
    </source>
</evidence>